<keyword evidence="3 6" id="KW-0808">Transferase</keyword>
<dbReference type="PIRSF" id="PIRSF029256">
    <property type="entry name" value="SpoU_TrmH_prd"/>
    <property type="match status" value="1"/>
</dbReference>
<keyword evidence="2 6" id="KW-0489">Methyltransferase</keyword>
<accession>A0A9D1HKW8</accession>
<dbReference type="InterPro" id="IPR029026">
    <property type="entry name" value="tRNA_m1G_MTases_N"/>
</dbReference>
<feature type="binding site" evidence="6 7">
    <location>
        <position position="78"/>
    </location>
    <ligand>
        <name>S-adenosyl-L-methionine</name>
        <dbReference type="ChEBI" id="CHEBI:59789"/>
    </ligand>
</feature>
<comment type="function">
    <text evidence="6">Could methylate the ribose at the nucleotide 34 wobble position in tRNA.</text>
</comment>
<dbReference type="InterPro" id="IPR016914">
    <property type="entry name" value="TrmL"/>
</dbReference>
<dbReference type="AlphaFoldDB" id="A0A9D1HKW8"/>
<feature type="binding site" evidence="6 7">
    <location>
        <position position="132"/>
    </location>
    <ligand>
        <name>S-adenosyl-L-methionine</name>
        <dbReference type="ChEBI" id="CHEBI:59789"/>
    </ligand>
</feature>
<comment type="similarity">
    <text evidence="6">Belongs to the class IV-like SAM-binding methyltransferase superfamily. RNA methyltransferase TrmH family. TrmL subfamily.</text>
</comment>
<evidence type="ECO:0000256" key="2">
    <source>
        <dbReference type="ARBA" id="ARBA00022603"/>
    </source>
</evidence>
<dbReference type="GO" id="GO:0008175">
    <property type="term" value="F:tRNA methyltransferase activity"/>
    <property type="evidence" value="ECO:0007669"/>
    <property type="project" value="UniProtKB-UniRule"/>
</dbReference>
<dbReference type="SUPFAM" id="SSF75217">
    <property type="entry name" value="alpha/beta knot"/>
    <property type="match status" value="1"/>
</dbReference>
<dbReference type="GO" id="GO:0008757">
    <property type="term" value="F:S-adenosylmethionine-dependent methyltransferase activity"/>
    <property type="evidence" value="ECO:0007669"/>
    <property type="project" value="UniProtKB-UniRule"/>
</dbReference>
<dbReference type="GO" id="GO:0002130">
    <property type="term" value="P:wobble position ribose methylation"/>
    <property type="evidence" value="ECO:0007669"/>
    <property type="project" value="TreeGrafter"/>
</dbReference>
<keyword evidence="5 6" id="KW-0819">tRNA processing</keyword>
<dbReference type="Pfam" id="PF00588">
    <property type="entry name" value="SpoU_methylase"/>
    <property type="match status" value="1"/>
</dbReference>
<dbReference type="GO" id="GO:0042802">
    <property type="term" value="F:identical protein binding"/>
    <property type="evidence" value="ECO:0007669"/>
    <property type="project" value="UniProtKB-ARBA"/>
</dbReference>
<dbReference type="InterPro" id="IPR029028">
    <property type="entry name" value="Alpha/beta_knot_MTases"/>
</dbReference>
<evidence type="ECO:0000256" key="7">
    <source>
        <dbReference type="PIRSR" id="PIRSR029256-1"/>
    </source>
</evidence>
<evidence type="ECO:0000259" key="8">
    <source>
        <dbReference type="Pfam" id="PF00588"/>
    </source>
</evidence>
<dbReference type="InterPro" id="IPR001537">
    <property type="entry name" value="SpoU_MeTrfase"/>
</dbReference>
<comment type="catalytic activity">
    <reaction evidence="6">
        <text>cytidine(34) in tRNA + S-adenosyl-L-methionine = 2'-O-methylcytidine(34) in tRNA + S-adenosyl-L-homocysteine + H(+)</text>
        <dbReference type="Rhea" id="RHEA:43084"/>
        <dbReference type="Rhea" id="RHEA-COMP:10331"/>
        <dbReference type="Rhea" id="RHEA-COMP:10332"/>
        <dbReference type="ChEBI" id="CHEBI:15378"/>
        <dbReference type="ChEBI" id="CHEBI:57856"/>
        <dbReference type="ChEBI" id="CHEBI:59789"/>
        <dbReference type="ChEBI" id="CHEBI:74495"/>
        <dbReference type="ChEBI" id="CHEBI:82748"/>
        <dbReference type="EC" id="2.1.1.207"/>
    </reaction>
</comment>
<reference evidence="9" key="1">
    <citation type="submission" date="2020-10" db="EMBL/GenBank/DDBJ databases">
        <authorList>
            <person name="Gilroy R."/>
        </authorList>
    </citation>
    <scope>NUCLEOTIDE SEQUENCE</scope>
    <source>
        <strain evidence="9">CHK195-11698</strain>
    </source>
</reference>
<dbReference type="GO" id="GO:0003723">
    <property type="term" value="F:RNA binding"/>
    <property type="evidence" value="ECO:0007669"/>
    <property type="project" value="InterPro"/>
</dbReference>
<comment type="catalytic activity">
    <reaction evidence="6">
        <text>5-carboxymethylaminomethyluridine(34) in tRNA(Leu) + S-adenosyl-L-methionine = 5-carboxymethylaminomethyl-2'-O-methyluridine(34) in tRNA(Leu) + S-adenosyl-L-homocysteine + H(+)</text>
        <dbReference type="Rhea" id="RHEA:43088"/>
        <dbReference type="Rhea" id="RHEA-COMP:10333"/>
        <dbReference type="Rhea" id="RHEA-COMP:10334"/>
        <dbReference type="ChEBI" id="CHEBI:15378"/>
        <dbReference type="ChEBI" id="CHEBI:57856"/>
        <dbReference type="ChEBI" id="CHEBI:59789"/>
        <dbReference type="ChEBI" id="CHEBI:74508"/>
        <dbReference type="ChEBI" id="CHEBI:74511"/>
        <dbReference type="EC" id="2.1.1.207"/>
    </reaction>
</comment>
<dbReference type="FunFam" id="3.40.1280.10:FF:000002">
    <property type="entry name" value="Peptidylprolyl isomerase"/>
    <property type="match status" value="1"/>
</dbReference>
<keyword evidence="4 6" id="KW-0949">S-adenosyl-L-methionine</keyword>
<comment type="subcellular location">
    <subcellularLocation>
        <location evidence="6">Cytoplasm</location>
    </subcellularLocation>
</comment>
<name>A0A9D1HKW8_9FIRM</name>
<feature type="binding site" evidence="6 7">
    <location>
        <position position="103"/>
    </location>
    <ligand>
        <name>S-adenosyl-L-methionine</name>
        <dbReference type="ChEBI" id="CHEBI:59789"/>
    </ligand>
</feature>
<dbReference type="GO" id="GO:0005737">
    <property type="term" value="C:cytoplasm"/>
    <property type="evidence" value="ECO:0007669"/>
    <property type="project" value="UniProtKB-SubCell"/>
</dbReference>
<protein>
    <recommendedName>
        <fullName evidence="6">Putative tRNA (cytidine(34)-2'-O)-methyltransferase</fullName>
        <ecNumber evidence="6">2.1.1.207</ecNumber>
    </recommendedName>
    <alternativeName>
        <fullName evidence="6">tRNA (cytidine/uridine-2'-O-)-methyltransferase</fullName>
    </alternativeName>
</protein>
<dbReference type="PANTHER" id="PTHR42971:SF1">
    <property type="entry name" value="TRNA (CYTIDINE(34)-2'-O)-METHYLTRANSFERASE"/>
    <property type="match status" value="1"/>
</dbReference>
<dbReference type="HAMAP" id="MF_01885">
    <property type="entry name" value="tRNA_methyltr_TrmL"/>
    <property type="match status" value="1"/>
</dbReference>
<organism evidence="9 10">
    <name type="scientific">Candidatus Fimiplasma intestinipullorum</name>
    <dbReference type="NCBI Taxonomy" id="2840825"/>
    <lineage>
        <taxon>Bacteria</taxon>
        <taxon>Bacillati</taxon>
        <taxon>Bacillota</taxon>
        <taxon>Clostridia</taxon>
        <taxon>Eubacteriales</taxon>
        <taxon>Candidatus Fimiplasma</taxon>
    </lineage>
</organism>
<dbReference type="CDD" id="cd18094">
    <property type="entry name" value="SpoU-like_TrmL"/>
    <property type="match status" value="1"/>
</dbReference>
<comment type="caution">
    <text evidence="9">The sequence shown here is derived from an EMBL/GenBank/DDBJ whole genome shotgun (WGS) entry which is preliminary data.</text>
</comment>
<dbReference type="Proteomes" id="UP000824175">
    <property type="component" value="Unassembled WGS sequence"/>
</dbReference>
<keyword evidence="1 6" id="KW-0963">Cytoplasm</keyword>
<evidence type="ECO:0000313" key="10">
    <source>
        <dbReference type="Proteomes" id="UP000824175"/>
    </source>
</evidence>
<evidence type="ECO:0000256" key="1">
    <source>
        <dbReference type="ARBA" id="ARBA00022490"/>
    </source>
</evidence>
<evidence type="ECO:0000256" key="5">
    <source>
        <dbReference type="ARBA" id="ARBA00022694"/>
    </source>
</evidence>
<dbReference type="PANTHER" id="PTHR42971">
    <property type="entry name" value="TRNA (CYTIDINE(34)-2'-O)-METHYLTRANSFERASE"/>
    <property type="match status" value="1"/>
</dbReference>
<gene>
    <name evidence="9" type="ORF">IAD15_00585</name>
</gene>
<dbReference type="EMBL" id="DVMJ01000004">
    <property type="protein sequence ID" value="HIU12560.1"/>
    <property type="molecule type" value="Genomic_DNA"/>
</dbReference>
<proteinExistence type="inferred from homology"/>
<feature type="binding site" evidence="6 7">
    <location>
        <position position="124"/>
    </location>
    <ligand>
        <name>S-adenosyl-L-methionine</name>
        <dbReference type="ChEBI" id="CHEBI:59789"/>
    </ligand>
</feature>
<reference evidence="9" key="2">
    <citation type="journal article" date="2021" name="PeerJ">
        <title>Extensive microbial diversity within the chicken gut microbiome revealed by metagenomics and culture.</title>
        <authorList>
            <person name="Gilroy R."/>
            <person name="Ravi A."/>
            <person name="Getino M."/>
            <person name="Pursley I."/>
            <person name="Horton D.L."/>
            <person name="Alikhan N.F."/>
            <person name="Baker D."/>
            <person name="Gharbi K."/>
            <person name="Hall N."/>
            <person name="Watson M."/>
            <person name="Adriaenssens E.M."/>
            <person name="Foster-Nyarko E."/>
            <person name="Jarju S."/>
            <person name="Secka A."/>
            <person name="Antonio M."/>
            <person name="Oren A."/>
            <person name="Chaudhuri R.R."/>
            <person name="La Ragione R."/>
            <person name="Hildebrand F."/>
            <person name="Pallen M.J."/>
        </authorList>
    </citation>
    <scope>NUCLEOTIDE SEQUENCE</scope>
    <source>
        <strain evidence="9">CHK195-11698</strain>
    </source>
</reference>
<sequence>MPNHIVLVHPAIPQNTGNIMRSCVAGKATLHLIKPLGFSLDDKHMKRSGLDYVQYLKMYVYENWEEFVQKNPGEYYFLTRYSKKAYSDFDLSDASKENYFILGHEHDGIPHEILKAHLDRCMRIPMSEEVRSLNLSNCAMMILYEALRQQDFPGLSKVEVQKGEDFLYE</sequence>
<dbReference type="Gene3D" id="3.40.1280.10">
    <property type="match status" value="1"/>
</dbReference>
<evidence type="ECO:0000256" key="3">
    <source>
        <dbReference type="ARBA" id="ARBA00022679"/>
    </source>
</evidence>
<dbReference type="EC" id="2.1.1.207" evidence="6"/>
<evidence type="ECO:0000256" key="6">
    <source>
        <dbReference type="HAMAP-Rule" id="MF_01885"/>
    </source>
</evidence>
<evidence type="ECO:0000256" key="4">
    <source>
        <dbReference type="ARBA" id="ARBA00022691"/>
    </source>
</evidence>
<feature type="domain" description="tRNA/rRNA methyltransferase SpoU type" evidence="8">
    <location>
        <begin position="4"/>
        <end position="144"/>
    </location>
</feature>
<evidence type="ECO:0000313" key="9">
    <source>
        <dbReference type="EMBL" id="HIU12560.1"/>
    </source>
</evidence>